<dbReference type="CDD" id="cd06184">
    <property type="entry name" value="flavohem_like_fad_nad_binding"/>
    <property type="match status" value="1"/>
</dbReference>
<dbReference type="SUPFAM" id="SSF46458">
    <property type="entry name" value="Globin-like"/>
    <property type="match status" value="1"/>
</dbReference>
<proteinExistence type="inferred from homology"/>
<feature type="domain" description="FAD-binding FR-type" evidence="16">
    <location>
        <begin position="152"/>
        <end position="255"/>
    </location>
</feature>
<dbReference type="EC" id="1.14.12.17" evidence="3"/>
<keyword evidence="5 14" id="KW-0349">Heme</keyword>
<evidence type="ECO:0000256" key="12">
    <source>
        <dbReference type="ARBA" id="ARBA00048649"/>
    </source>
</evidence>
<evidence type="ECO:0000256" key="9">
    <source>
        <dbReference type="ARBA" id="ARBA00023004"/>
    </source>
</evidence>
<comment type="function">
    <text evidence="11">Is involved in NO detoxification in an aerobic process, termed nitric oxide dioxygenase (NOD) reaction that utilizes O(2) and NAD(P)H to convert NO to nitrate, which protects the bacterium from various noxious nitrogen compounds. Therefore, plays a central role in the inducible response to nitrosative stress.</text>
</comment>
<dbReference type="SUPFAM" id="SSF52343">
    <property type="entry name" value="Ferredoxin reductase-like, C-terminal NADP-linked domain"/>
    <property type="match status" value="1"/>
</dbReference>
<comment type="similarity">
    <text evidence="2">In the C-terminal section; belongs to the flavoprotein pyridine nucleotide cytochrome reductase family.</text>
</comment>
<evidence type="ECO:0000256" key="2">
    <source>
        <dbReference type="ARBA" id="ARBA00006401"/>
    </source>
</evidence>
<comment type="similarity">
    <text evidence="14">Belongs to the globin family.</text>
</comment>
<dbReference type="InterPro" id="IPR009050">
    <property type="entry name" value="Globin-like_sf"/>
</dbReference>
<reference evidence="17 18" key="1">
    <citation type="submission" date="2023-04" db="EMBL/GenBank/DDBJ databases">
        <title>A long-awaited taxogenomic arrangement of the family Halomonadaceae.</title>
        <authorList>
            <person name="De La Haba R."/>
            <person name="Chuvochina M."/>
            <person name="Wittouck S."/>
            <person name="Arahal D.R."/>
            <person name="Sanchez-Porro C."/>
            <person name="Hugenholtz P."/>
            <person name="Ventosa A."/>
        </authorList>
    </citation>
    <scope>NUCLEOTIDE SEQUENCE [LARGE SCALE GENOMIC DNA]</scope>
    <source>
        <strain evidence="17 18">DSM 22428</strain>
    </source>
</reference>
<dbReference type="RefSeq" id="WP_251594816.1">
    <property type="nucleotide sequence ID" value="NZ_JAMLJI010000004.1"/>
</dbReference>
<evidence type="ECO:0000256" key="3">
    <source>
        <dbReference type="ARBA" id="ARBA00012229"/>
    </source>
</evidence>
<keyword evidence="6 14" id="KW-0561">Oxygen transport</keyword>
<keyword evidence="7" id="KW-0479">Metal-binding</keyword>
<evidence type="ECO:0000259" key="15">
    <source>
        <dbReference type="PROSITE" id="PS01033"/>
    </source>
</evidence>
<evidence type="ECO:0000256" key="4">
    <source>
        <dbReference type="ARBA" id="ARBA00022575"/>
    </source>
</evidence>
<dbReference type="Gene3D" id="1.10.490.10">
    <property type="entry name" value="Globins"/>
    <property type="match status" value="1"/>
</dbReference>
<sequence>MITLAQRQIIADTAPVVAQHITTITTRFYPMMFARYPEIAPLFNPRHQQTGAQPRALGNSIVSYVMNYEDNEALDGILGTIAHKHAALQIEPEHYRIVGECLLETAGEVLGEAFTPEVEDAWGALYWAMANDLIAREERIYHDNDIKRGGWRGWRPFVLSERIEEDEGVVSLRFTPHDDKPIAAFEAGQYLGLRLTLEGTRLYRQYSLTGPVDAPYYQITVKKESLGKASRYLDDEMAVGDTLHLCPPIGLLTLDRRTAPVALVSAGIGQTPMITLARQALAQGRQVSYLHGATHPEHCPFKNELEALKTRYPGQLEVHYRFSQAPDGAPEKGHIDRSTLSDLLPLAAQPTCYFTGPNAFMIDVEHTLDALGVPEARRHYECFGPLNDQTT</sequence>
<keyword evidence="9" id="KW-0408">Iron</keyword>
<keyword evidence="18" id="KW-1185">Reference proteome</keyword>
<evidence type="ECO:0000259" key="16">
    <source>
        <dbReference type="PROSITE" id="PS51384"/>
    </source>
</evidence>
<evidence type="ECO:0000256" key="1">
    <source>
        <dbReference type="ARBA" id="ARBA00001970"/>
    </source>
</evidence>
<dbReference type="SUPFAM" id="SSF63380">
    <property type="entry name" value="Riboflavin synthase domain-like"/>
    <property type="match status" value="1"/>
</dbReference>
<evidence type="ECO:0000256" key="14">
    <source>
        <dbReference type="RuleBase" id="RU000356"/>
    </source>
</evidence>
<evidence type="ECO:0000256" key="6">
    <source>
        <dbReference type="ARBA" id="ARBA00022621"/>
    </source>
</evidence>
<keyword evidence="14" id="KW-0813">Transport</keyword>
<dbReference type="InterPro" id="IPR008333">
    <property type="entry name" value="Cbr1-like_FAD-bd_dom"/>
</dbReference>
<dbReference type="CDD" id="cd08922">
    <property type="entry name" value="FHb-globin"/>
    <property type="match status" value="1"/>
</dbReference>
<dbReference type="EMBL" id="JARWAO010000004">
    <property type="protein sequence ID" value="MDR5896282.1"/>
    <property type="molecule type" value="Genomic_DNA"/>
</dbReference>
<dbReference type="Proteomes" id="UP001269375">
    <property type="component" value="Unassembled WGS sequence"/>
</dbReference>
<comment type="catalytic activity">
    <reaction evidence="13">
        <text>2 nitric oxide + NADPH + 2 O2 = 2 nitrate + NADP(+) + H(+)</text>
        <dbReference type="Rhea" id="RHEA:19465"/>
        <dbReference type="ChEBI" id="CHEBI:15378"/>
        <dbReference type="ChEBI" id="CHEBI:15379"/>
        <dbReference type="ChEBI" id="CHEBI:16480"/>
        <dbReference type="ChEBI" id="CHEBI:17632"/>
        <dbReference type="ChEBI" id="CHEBI:57783"/>
        <dbReference type="ChEBI" id="CHEBI:58349"/>
        <dbReference type="EC" id="1.14.12.17"/>
    </reaction>
</comment>
<evidence type="ECO:0000256" key="8">
    <source>
        <dbReference type="ARBA" id="ARBA00022857"/>
    </source>
</evidence>
<keyword evidence="4" id="KW-0216">Detoxification</keyword>
<comment type="catalytic activity">
    <reaction evidence="12">
        <text>2 nitric oxide + NADH + 2 O2 = 2 nitrate + NAD(+) + H(+)</text>
        <dbReference type="Rhea" id="RHEA:19469"/>
        <dbReference type="ChEBI" id="CHEBI:15378"/>
        <dbReference type="ChEBI" id="CHEBI:15379"/>
        <dbReference type="ChEBI" id="CHEBI:16480"/>
        <dbReference type="ChEBI" id="CHEBI:17632"/>
        <dbReference type="ChEBI" id="CHEBI:57540"/>
        <dbReference type="ChEBI" id="CHEBI:57945"/>
        <dbReference type="EC" id="1.14.12.17"/>
    </reaction>
</comment>
<evidence type="ECO:0000256" key="10">
    <source>
        <dbReference type="ARBA" id="ARBA00023027"/>
    </source>
</evidence>
<evidence type="ECO:0000256" key="7">
    <source>
        <dbReference type="ARBA" id="ARBA00022723"/>
    </source>
</evidence>
<dbReference type="InterPro" id="IPR001433">
    <property type="entry name" value="OxRdtase_FAD/NAD-bd"/>
</dbReference>
<dbReference type="PROSITE" id="PS01033">
    <property type="entry name" value="GLOBIN"/>
    <property type="match status" value="1"/>
</dbReference>
<name>A0ABU1GXL5_9GAMM</name>
<keyword evidence="10" id="KW-0520">NAD</keyword>
<dbReference type="Gene3D" id="2.40.30.10">
    <property type="entry name" value="Translation factors"/>
    <property type="match status" value="1"/>
</dbReference>
<evidence type="ECO:0000256" key="13">
    <source>
        <dbReference type="ARBA" id="ARBA00049433"/>
    </source>
</evidence>
<protein>
    <recommendedName>
        <fullName evidence="3">nitric oxide dioxygenase</fullName>
        <ecNumber evidence="3">1.14.12.17</ecNumber>
    </recommendedName>
</protein>
<evidence type="ECO:0000313" key="17">
    <source>
        <dbReference type="EMBL" id="MDR5896282.1"/>
    </source>
</evidence>
<gene>
    <name evidence="17" type="ORF">QC825_09375</name>
</gene>
<dbReference type="Pfam" id="PF00042">
    <property type="entry name" value="Globin"/>
    <property type="match status" value="1"/>
</dbReference>
<organism evidence="17 18">
    <name type="scientific">Larsenimonas suaedae</name>
    <dbReference type="NCBI Taxonomy" id="1851019"/>
    <lineage>
        <taxon>Bacteria</taxon>
        <taxon>Pseudomonadati</taxon>
        <taxon>Pseudomonadota</taxon>
        <taxon>Gammaproteobacteria</taxon>
        <taxon>Oceanospirillales</taxon>
        <taxon>Halomonadaceae</taxon>
        <taxon>Larsenimonas</taxon>
    </lineage>
</organism>
<dbReference type="PROSITE" id="PS51384">
    <property type="entry name" value="FAD_FR"/>
    <property type="match status" value="1"/>
</dbReference>
<feature type="domain" description="Globin" evidence="15">
    <location>
        <begin position="1"/>
        <end position="138"/>
    </location>
</feature>
<dbReference type="InterPro" id="IPR000971">
    <property type="entry name" value="Globin"/>
</dbReference>
<comment type="cofactor">
    <cofactor evidence="1">
        <name>heme b</name>
        <dbReference type="ChEBI" id="CHEBI:60344"/>
    </cofactor>
</comment>
<evidence type="ECO:0000256" key="5">
    <source>
        <dbReference type="ARBA" id="ARBA00022617"/>
    </source>
</evidence>
<dbReference type="PANTHER" id="PTHR43396:SF3">
    <property type="entry name" value="FLAVOHEMOPROTEIN"/>
    <property type="match status" value="1"/>
</dbReference>
<evidence type="ECO:0000256" key="11">
    <source>
        <dbReference type="ARBA" id="ARBA00025094"/>
    </source>
</evidence>
<dbReference type="Pfam" id="PF00970">
    <property type="entry name" value="FAD_binding_6"/>
    <property type="match status" value="1"/>
</dbReference>
<keyword evidence="8" id="KW-0521">NADP</keyword>
<dbReference type="InterPro" id="IPR017927">
    <property type="entry name" value="FAD-bd_FR_type"/>
</dbReference>
<dbReference type="InterPro" id="IPR012292">
    <property type="entry name" value="Globin/Proto"/>
</dbReference>
<dbReference type="Pfam" id="PF00175">
    <property type="entry name" value="NAD_binding_1"/>
    <property type="match status" value="1"/>
</dbReference>
<dbReference type="InterPro" id="IPR039261">
    <property type="entry name" value="FNR_nucleotide-bd"/>
</dbReference>
<dbReference type="InterPro" id="IPR017938">
    <property type="entry name" value="Riboflavin_synthase-like_b-brl"/>
</dbReference>
<dbReference type="Gene3D" id="3.40.50.80">
    <property type="entry name" value="Nucleotide-binding domain of ferredoxin-NADP reductase (FNR) module"/>
    <property type="match status" value="1"/>
</dbReference>
<dbReference type="PANTHER" id="PTHR43396">
    <property type="entry name" value="FLAVOHEMOPROTEIN"/>
    <property type="match status" value="1"/>
</dbReference>
<comment type="caution">
    <text evidence="17">The sequence shown here is derived from an EMBL/GenBank/DDBJ whole genome shotgun (WGS) entry which is preliminary data.</text>
</comment>
<accession>A0ABU1GXL5</accession>
<evidence type="ECO:0000313" key="18">
    <source>
        <dbReference type="Proteomes" id="UP001269375"/>
    </source>
</evidence>